<evidence type="ECO:0000313" key="1">
    <source>
        <dbReference type="EMBL" id="OMJ95654.1"/>
    </source>
</evidence>
<accession>A0A1R2D304</accession>
<protein>
    <submittedName>
        <fullName evidence="1">Uncharacterized protein</fullName>
    </submittedName>
</protein>
<dbReference type="EMBL" id="MPUH01000009">
    <property type="protein sequence ID" value="OMJ95654.1"/>
    <property type="molecule type" value="Genomic_DNA"/>
</dbReference>
<dbReference type="AlphaFoldDB" id="A0A1R2D304"/>
<gene>
    <name evidence="1" type="ORF">SteCoe_900</name>
</gene>
<dbReference type="OrthoDB" id="319236at2759"/>
<dbReference type="Proteomes" id="UP000187209">
    <property type="component" value="Unassembled WGS sequence"/>
</dbReference>
<comment type="caution">
    <text evidence="1">The sequence shown here is derived from an EMBL/GenBank/DDBJ whole genome shotgun (WGS) entry which is preliminary data.</text>
</comment>
<proteinExistence type="predicted"/>
<evidence type="ECO:0000313" key="2">
    <source>
        <dbReference type="Proteomes" id="UP000187209"/>
    </source>
</evidence>
<sequence>MRATDLGFRSPKEKTAEFNLPSVTFDGRVLPILHVNPHPTFSRSRRFSQYDLDARKTGEKAGPGAYKLIPQPGEKWQINGTPLYKELHKNVDTGDNGYLFVGNSLQYETSFVNNRRKSLQEHSNDGYSLKDSTRKSSAMRNTKIYYKSYEHNEKFIRKIKEKEPTEDSENTKETYRDCQRKVAIEARTKSASHRSRNINKGFFKSPYLMSKVNKIAIKMRELQTKNSL</sequence>
<organism evidence="1 2">
    <name type="scientific">Stentor coeruleus</name>
    <dbReference type="NCBI Taxonomy" id="5963"/>
    <lineage>
        <taxon>Eukaryota</taxon>
        <taxon>Sar</taxon>
        <taxon>Alveolata</taxon>
        <taxon>Ciliophora</taxon>
        <taxon>Postciliodesmatophora</taxon>
        <taxon>Heterotrichea</taxon>
        <taxon>Heterotrichida</taxon>
        <taxon>Stentoridae</taxon>
        <taxon>Stentor</taxon>
    </lineage>
</organism>
<keyword evidence="2" id="KW-1185">Reference proteome</keyword>
<name>A0A1R2D304_9CILI</name>
<reference evidence="1 2" key="1">
    <citation type="submission" date="2016-11" db="EMBL/GenBank/DDBJ databases">
        <title>The macronuclear genome of Stentor coeruleus: a giant cell with tiny introns.</title>
        <authorList>
            <person name="Slabodnick M."/>
            <person name="Ruby J.G."/>
            <person name="Reiff S.B."/>
            <person name="Swart E.C."/>
            <person name="Gosai S."/>
            <person name="Prabakaran S."/>
            <person name="Witkowska E."/>
            <person name="Larue G.E."/>
            <person name="Fisher S."/>
            <person name="Freeman R.M."/>
            <person name="Gunawardena J."/>
            <person name="Chu W."/>
            <person name="Stover N.A."/>
            <person name="Gregory B.D."/>
            <person name="Nowacki M."/>
            <person name="Derisi J."/>
            <person name="Roy S.W."/>
            <person name="Marshall W.F."/>
            <person name="Sood P."/>
        </authorList>
    </citation>
    <scope>NUCLEOTIDE SEQUENCE [LARGE SCALE GENOMIC DNA]</scope>
    <source>
        <strain evidence="1">WM001</strain>
    </source>
</reference>